<evidence type="ECO:0008006" key="4">
    <source>
        <dbReference type="Google" id="ProtNLM"/>
    </source>
</evidence>
<dbReference type="EnsemblMetazoa" id="AALFPA23_005278.R6697">
    <property type="protein sequence ID" value="AALFPA23_005278.P6697"/>
    <property type="gene ID" value="AALFPA23_005278"/>
</dbReference>
<dbReference type="PANTHER" id="PTHR10151:SF120">
    <property type="entry name" value="BIS(5'-ADENOSYL)-TRIPHOSPHATASE"/>
    <property type="match status" value="1"/>
</dbReference>
<dbReference type="Pfam" id="PF01663">
    <property type="entry name" value="Phosphodiest"/>
    <property type="match status" value="1"/>
</dbReference>
<dbReference type="InterPro" id="IPR017850">
    <property type="entry name" value="Alkaline_phosphatase_core_sf"/>
</dbReference>
<keyword evidence="3" id="KW-1185">Reference proteome</keyword>
<feature type="signal peptide" evidence="1">
    <location>
        <begin position="1"/>
        <end position="30"/>
    </location>
</feature>
<dbReference type="CDD" id="cd16018">
    <property type="entry name" value="Enpp"/>
    <property type="match status" value="1"/>
</dbReference>
<sequence>MIPSLMAALQRHRWLFALVVLLRASSEAIATGGGSTAPSSAAAAAATPAALIVVSYDAFRTEYLRRNSTSFMNELRRNGTTAEYLRNVFPTKTFPNHHSIATGVYPNQHGVMANEIYDHIRGKFEYSYEMYHFSDDIVPIWTLNEQNGGHSGCMMWPGSNMPY</sequence>
<accession>A0ABM1Y397</accession>
<reference evidence="3" key="1">
    <citation type="journal article" date="2015" name="Proc. Natl. Acad. Sci. U.S.A.">
        <title>Genome sequence of the Asian Tiger mosquito, Aedes albopictus, reveals insights into its biology, genetics, and evolution.</title>
        <authorList>
            <person name="Chen X.G."/>
            <person name="Jiang X."/>
            <person name="Gu J."/>
            <person name="Xu M."/>
            <person name="Wu Y."/>
            <person name="Deng Y."/>
            <person name="Zhang C."/>
            <person name="Bonizzoni M."/>
            <person name="Dermauw W."/>
            <person name="Vontas J."/>
            <person name="Armbruster P."/>
            <person name="Huang X."/>
            <person name="Yang Y."/>
            <person name="Zhang H."/>
            <person name="He W."/>
            <person name="Peng H."/>
            <person name="Liu Y."/>
            <person name="Wu K."/>
            <person name="Chen J."/>
            <person name="Lirakis M."/>
            <person name="Topalis P."/>
            <person name="Van Leeuwen T."/>
            <person name="Hall A.B."/>
            <person name="Jiang X."/>
            <person name="Thorpe C."/>
            <person name="Mueller R.L."/>
            <person name="Sun C."/>
            <person name="Waterhouse R.M."/>
            <person name="Yan G."/>
            <person name="Tu Z.J."/>
            <person name="Fang X."/>
            <person name="James A.A."/>
        </authorList>
    </citation>
    <scope>NUCLEOTIDE SEQUENCE [LARGE SCALE GENOMIC DNA]</scope>
    <source>
        <strain evidence="3">Foshan</strain>
    </source>
</reference>
<name>A0ABM1Y397_AEDAL</name>
<dbReference type="GeneID" id="115269565"/>
<keyword evidence="1" id="KW-0732">Signal</keyword>
<dbReference type="InterPro" id="IPR002591">
    <property type="entry name" value="Phosphodiest/P_Trfase"/>
</dbReference>
<dbReference type="PANTHER" id="PTHR10151">
    <property type="entry name" value="ECTONUCLEOTIDE PYROPHOSPHATASE/PHOSPHODIESTERASE"/>
    <property type="match status" value="1"/>
</dbReference>
<organism evidence="2 3">
    <name type="scientific">Aedes albopictus</name>
    <name type="common">Asian tiger mosquito</name>
    <name type="synonym">Stegomyia albopicta</name>
    <dbReference type="NCBI Taxonomy" id="7160"/>
    <lineage>
        <taxon>Eukaryota</taxon>
        <taxon>Metazoa</taxon>
        <taxon>Ecdysozoa</taxon>
        <taxon>Arthropoda</taxon>
        <taxon>Hexapoda</taxon>
        <taxon>Insecta</taxon>
        <taxon>Pterygota</taxon>
        <taxon>Neoptera</taxon>
        <taxon>Endopterygota</taxon>
        <taxon>Diptera</taxon>
        <taxon>Nematocera</taxon>
        <taxon>Culicoidea</taxon>
        <taxon>Culicidae</taxon>
        <taxon>Culicinae</taxon>
        <taxon>Aedini</taxon>
        <taxon>Aedes</taxon>
        <taxon>Stegomyia</taxon>
    </lineage>
</organism>
<feature type="chain" id="PRO_5045076271" description="Secreted ectonucleotide pyrophosphatase/phosphodiesterase" evidence="1">
    <location>
        <begin position="31"/>
        <end position="163"/>
    </location>
</feature>
<protein>
    <recommendedName>
        <fullName evidence="4">Secreted ectonucleotide pyrophosphatase/phosphodiesterase</fullName>
    </recommendedName>
</protein>
<evidence type="ECO:0000256" key="1">
    <source>
        <dbReference type="SAM" id="SignalP"/>
    </source>
</evidence>
<reference evidence="2" key="2">
    <citation type="submission" date="2025-05" db="UniProtKB">
        <authorList>
            <consortium name="EnsemblMetazoa"/>
        </authorList>
    </citation>
    <scope>IDENTIFICATION</scope>
    <source>
        <strain evidence="2">Foshan</strain>
    </source>
</reference>
<proteinExistence type="predicted"/>
<evidence type="ECO:0000313" key="3">
    <source>
        <dbReference type="Proteomes" id="UP000069940"/>
    </source>
</evidence>
<dbReference type="Proteomes" id="UP000069940">
    <property type="component" value="Unassembled WGS sequence"/>
</dbReference>
<evidence type="ECO:0000313" key="2">
    <source>
        <dbReference type="EnsemblMetazoa" id="AALFPA23_005278.P6697"/>
    </source>
</evidence>
<dbReference type="SUPFAM" id="SSF53649">
    <property type="entry name" value="Alkaline phosphatase-like"/>
    <property type="match status" value="1"/>
</dbReference>
<dbReference type="Gene3D" id="3.40.720.10">
    <property type="entry name" value="Alkaline Phosphatase, subunit A"/>
    <property type="match status" value="1"/>
</dbReference>
<dbReference type="RefSeq" id="XP_062699985.1">
    <property type="nucleotide sequence ID" value="XM_062844001.1"/>
</dbReference>